<dbReference type="PANTHER" id="PTHR43712:SF17">
    <property type="entry name" value="O-METHYLTRANSFERASE"/>
    <property type="match status" value="1"/>
</dbReference>
<evidence type="ECO:0000313" key="6">
    <source>
        <dbReference type="Proteomes" id="UP001521222"/>
    </source>
</evidence>
<evidence type="ECO:0000313" key="5">
    <source>
        <dbReference type="EMBL" id="KAL1609074.1"/>
    </source>
</evidence>
<keyword evidence="3" id="KW-0949">S-adenosyl-L-methionine</keyword>
<dbReference type="Gene3D" id="3.40.50.150">
    <property type="entry name" value="Vaccinia Virus protein VP39"/>
    <property type="match status" value="1"/>
</dbReference>
<dbReference type="InterPro" id="IPR016461">
    <property type="entry name" value="COMT-like"/>
</dbReference>
<gene>
    <name evidence="5" type="ORF">SLS59_001437</name>
</gene>
<dbReference type="InterPro" id="IPR001077">
    <property type="entry name" value="COMT_C"/>
</dbReference>
<reference evidence="5 6" key="1">
    <citation type="submission" date="2024-02" db="EMBL/GenBank/DDBJ databases">
        <title>De novo assembly and annotation of 12 fungi associated with fruit tree decline syndrome in Ontario, Canada.</title>
        <authorList>
            <person name="Sulman M."/>
            <person name="Ellouze W."/>
            <person name="Ilyukhin E."/>
        </authorList>
    </citation>
    <scope>NUCLEOTIDE SEQUENCE [LARGE SCALE GENOMIC DNA]</scope>
    <source>
        <strain evidence="5 6">M97-236</strain>
    </source>
</reference>
<dbReference type="PANTHER" id="PTHR43712">
    <property type="entry name" value="PUTATIVE (AFU_ORTHOLOGUE AFUA_4G14580)-RELATED"/>
    <property type="match status" value="1"/>
</dbReference>
<name>A0ABR3RYD3_9PLEO</name>
<dbReference type="InterPro" id="IPR036390">
    <property type="entry name" value="WH_DNA-bd_sf"/>
</dbReference>
<proteinExistence type="predicted"/>
<comment type="caution">
    <text evidence="5">The sequence shown here is derived from an EMBL/GenBank/DDBJ whole genome shotgun (WGS) entry which is preliminary data.</text>
</comment>
<dbReference type="Proteomes" id="UP001521222">
    <property type="component" value="Unassembled WGS sequence"/>
</dbReference>
<sequence>MTQLTPSQTTLDILDEINDLGNGLKNGVQGSREGLLAATQRLTASLQHPTENALQLLWAQPTHLNIVRMAVEIKLFQAMASTPASGERSNTIAARCIPEGKVDTILVARMLRHLAAMSTVLETGPDTFAPTPTSRAYAAPNYQDTILYIVDNFQPALDAGPSFFRANGFQAPSSSTDAPFQHAFEKGVHYFEYFDKFDQEMGRRFASMMDVWSMGRQRWFDADYYPVQERLIDGADAEGVFLVDVGGGTGHDVKGLRGSFGEKIPGKLVLQDRPEIIEHAQVDEADEKMAHDFLTEQPVKGARAYFLHSIIQDWSDPVNHTILTSLVPAMRRGYSKILINDFVVPNQGAHWSQTALDWELMASLGARHRTVAEHASLYEGAGLKIAGIWRHPHSLDSLIELELA</sequence>
<dbReference type="Pfam" id="PF00891">
    <property type="entry name" value="Methyltransf_2"/>
    <property type="match status" value="1"/>
</dbReference>
<keyword evidence="1" id="KW-0489">Methyltransferase</keyword>
<dbReference type="InterPro" id="IPR036388">
    <property type="entry name" value="WH-like_DNA-bd_sf"/>
</dbReference>
<evidence type="ECO:0000259" key="4">
    <source>
        <dbReference type="Pfam" id="PF00891"/>
    </source>
</evidence>
<dbReference type="InterPro" id="IPR029063">
    <property type="entry name" value="SAM-dependent_MTases_sf"/>
</dbReference>
<evidence type="ECO:0000256" key="2">
    <source>
        <dbReference type="ARBA" id="ARBA00022679"/>
    </source>
</evidence>
<keyword evidence="6" id="KW-1185">Reference proteome</keyword>
<dbReference type="PROSITE" id="PS51683">
    <property type="entry name" value="SAM_OMT_II"/>
    <property type="match status" value="1"/>
</dbReference>
<dbReference type="SUPFAM" id="SSF53335">
    <property type="entry name" value="S-adenosyl-L-methionine-dependent methyltransferases"/>
    <property type="match status" value="1"/>
</dbReference>
<evidence type="ECO:0000256" key="1">
    <source>
        <dbReference type="ARBA" id="ARBA00022603"/>
    </source>
</evidence>
<organism evidence="5 6">
    <name type="scientific">Nothophoma quercina</name>
    <dbReference type="NCBI Taxonomy" id="749835"/>
    <lineage>
        <taxon>Eukaryota</taxon>
        <taxon>Fungi</taxon>
        <taxon>Dikarya</taxon>
        <taxon>Ascomycota</taxon>
        <taxon>Pezizomycotina</taxon>
        <taxon>Dothideomycetes</taxon>
        <taxon>Pleosporomycetidae</taxon>
        <taxon>Pleosporales</taxon>
        <taxon>Pleosporineae</taxon>
        <taxon>Didymellaceae</taxon>
        <taxon>Nothophoma</taxon>
    </lineage>
</organism>
<protein>
    <recommendedName>
        <fullName evidence="4">O-methyltransferase C-terminal domain-containing protein</fullName>
    </recommendedName>
</protein>
<keyword evidence="2" id="KW-0808">Transferase</keyword>
<feature type="domain" description="O-methyltransferase C-terminal" evidence="4">
    <location>
        <begin position="231"/>
        <end position="383"/>
    </location>
</feature>
<dbReference type="SUPFAM" id="SSF46785">
    <property type="entry name" value="Winged helix' DNA-binding domain"/>
    <property type="match status" value="1"/>
</dbReference>
<dbReference type="EMBL" id="JAKIXB020000004">
    <property type="protein sequence ID" value="KAL1609074.1"/>
    <property type="molecule type" value="Genomic_DNA"/>
</dbReference>
<dbReference type="Gene3D" id="1.10.10.10">
    <property type="entry name" value="Winged helix-like DNA-binding domain superfamily/Winged helix DNA-binding domain"/>
    <property type="match status" value="1"/>
</dbReference>
<evidence type="ECO:0000256" key="3">
    <source>
        <dbReference type="ARBA" id="ARBA00022691"/>
    </source>
</evidence>
<accession>A0ABR3RYD3</accession>